<evidence type="ECO:0008006" key="3">
    <source>
        <dbReference type="Google" id="ProtNLM"/>
    </source>
</evidence>
<evidence type="ECO:0000313" key="2">
    <source>
        <dbReference type="Proteomes" id="UP000217790"/>
    </source>
</evidence>
<reference evidence="2" key="1">
    <citation type="journal article" date="2017" name="Nat. Ecol. Evol.">
        <title>Genome expansion and lineage-specific genetic innovations in the forest pathogenic fungi Armillaria.</title>
        <authorList>
            <person name="Sipos G."/>
            <person name="Prasanna A.N."/>
            <person name="Walter M.C."/>
            <person name="O'Connor E."/>
            <person name="Balint B."/>
            <person name="Krizsan K."/>
            <person name="Kiss B."/>
            <person name="Hess J."/>
            <person name="Varga T."/>
            <person name="Slot J."/>
            <person name="Riley R."/>
            <person name="Boka B."/>
            <person name="Rigling D."/>
            <person name="Barry K."/>
            <person name="Lee J."/>
            <person name="Mihaltcheva S."/>
            <person name="LaButti K."/>
            <person name="Lipzen A."/>
            <person name="Waldron R."/>
            <person name="Moloney N.M."/>
            <person name="Sperisen C."/>
            <person name="Kredics L."/>
            <person name="Vagvoelgyi C."/>
            <person name="Patrignani A."/>
            <person name="Fitzpatrick D."/>
            <person name="Nagy I."/>
            <person name="Doyle S."/>
            <person name="Anderson J.B."/>
            <person name="Grigoriev I.V."/>
            <person name="Gueldener U."/>
            <person name="Muensterkoetter M."/>
            <person name="Nagy L.G."/>
        </authorList>
    </citation>
    <scope>NUCLEOTIDE SEQUENCE [LARGE SCALE GENOMIC DNA]</scope>
    <source>
        <strain evidence="2">Ar21-2</strain>
    </source>
</reference>
<accession>A0A2H3DE20</accession>
<dbReference type="EMBL" id="KZ293679">
    <property type="protein sequence ID" value="PBK87347.1"/>
    <property type="molecule type" value="Genomic_DNA"/>
</dbReference>
<dbReference type="AlphaFoldDB" id="A0A2H3DE20"/>
<name>A0A2H3DE20_ARMGA</name>
<organism evidence="1 2">
    <name type="scientific">Armillaria gallica</name>
    <name type="common">Bulbous honey fungus</name>
    <name type="synonym">Armillaria bulbosa</name>
    <dbReference type="NCBI Taxonomy" id="47427"/>
    <lineage>
        <taxon>Eukaryota</taxon>
        <taxon>Fungi</taxon>
        <taxon>Dikarya</taxon>
        <taxon>Basidiomycota</taxon>
        <taxon>Agaricomycotina</taxon>
        <taxon>Agaricomycetes</taxon>
        <taxon>Agaricomycetidae</taxon>
        <taxon>Agaricales</taxon>
        <taxon>Marasmiineae</taxon>
        <taxon>Physalacriaceae</taxon>
        <taxon>Armillaria</taxon>
    </lineage>
</organism>
<gene>
    <name evidence="1" type="ORF">ARMGADRAFT_1016828</name>
</gene>
<dbReference type="SUPFAM" id="SSF81383">
    <property type="entry name" value="F-box domain"/>
    <property type="match status" value="1"/>
</dbReference>
<proteinExistence type="predicted"/>
<dbReference type="Proteomes" id="UP000217790">
    <property type="component" value="Unassembled WGS sequence"/>
</dbReference>
<protein>
    <recommendedName>
        <fullName evidence="3">F-box domain-containing protein</fullName>
    </recommendedName>
</protein>
<sequence length="439" mass="49081">MVIKRRRTKRKEDHFEPAANSLAGLPTEVLAIVARMLVTQRDIFSLARVSRRLNDVAMARWLGPPKDYLKRYSKFCDTTFLPIQLQLKLQSPDPKPQPFSSFAELRPCVVTKPRIPSMTLIFGQHYEKEYQEFSRYVDTIPGDQKPPALHIEINIHEMAYTPPIKVRVFNTFCTNLAVYDSVTSFTTTIISDKLSGLDVKVPNSCQPVFHPPPFAALTTLRLDSVSDHFYDWLLRSTATSPICELTILHGYQNLPPIHIPTLRKLTLGGRSVTTSQLIRLLSDKAHSSISELTFLGEPFWEMPVRGRLFPLSANAMPSLTRLVADFNVLTNLLVTPKAFPKLEHVGVSSLDGKDSSAAKDGAELLSRISFLPSVHCVAFTVGALEPTDWDILSHSGIVLPNVTKFVEKGAPTRSSLSRPGMLSQVRKIFPNIVHVDGRC</sequence>
<evidence type="ECO:0000313" key="1">
    <source>
        <dbReference type="EMBL" id="PBK87347.1"/>
    </source>
</evidence>
<keyword evidence="2" id="KW-1185">Reference proteome</keyword>
<dbReference type="InterPro" id="IPR036047">
    <property type="entry name" value="F-box-like_dom_sf"/>
</dbReference>
<dbReference type="OrthoDB" id="2892238at2759"/>
<dbReference type="InParanoid" id="A0A2H3DE20"/>
<dbReference type="OMA" id="HIEINIH"/>
<dbReference type="CDD" id="cd09917">
    <property type="entry name" value="F-box_SF"/>
    <property type="match status" value="1"/>
</dbReference>